<feature type="domain" description="CzcB-like barrel-sandwich hybrid" evidence="5">
    <location>
        <begin position="66"/>
        <end position="204"/>
    </location>
</feature>
<sequence>MIALACAGLAVVALALFGQGRAREADGGVDASPVPVLSVTLIRPQESVLPVRVSATGHVVAWQEASVGAEADGLRLTEVRVNVGDTVTRGQVLALFKADTIEAELAEVRAAVAQAAAEAGEAETNHRRAGRLGATGAIAAQQVGQYAAGAATARARLDAARAVERRVGLRLAQTRVLAPSDGVITARPATVGAVVTAGQELFRLIRDGRLEWRAAVSAADLDALAPGQAATISLPGHAPIHGTLRRLGPVIDVATHTGLAYADLPRGSAVRAGAFVSGHIAVGDRWALTLPRSAVLLRDGFHTVMRVSVASRVVVQKVDVGRSVDDRIEITAGLAASEPVIAAGLGFLSEGDTVRVVGELGPGAAAVPVSSTADADVTESNAPPPERSAPPRSSP</sequence>
<evidence type="ECO:0000313" key="6">
    <source>
        <dbReference type="EMBL" id="ANB18882.1"/>
    </source>
</evidence>
<dbReference type="NCBIfam" id="TIGR01730">
    <property type="entry name" value="RND_mfp"/>
    <property type="match status" value="1"/>
</dbReference>
<dbReference type="Gene3D" id="2.40.420.20">
    <property type="match status" value="1"/>
</dbReference>
<reference evidence="6 7" key="1">
    <citation type="submission" date="2016-04" db="EMBL/GenBank/DDBJ databases">
        <title>Complete genome sequence of Dokdonella koreensis DS-123T.</title>
        <authorList>
            <person name="Kim J.F."/>
            <person name="Lee H."/>
            <person name="Kwak M.-J."/>
        </authorList>
    </citation>
    <scope>NUCLEOTIDE SEQUENCE [LARGE SCALE GENOMIC DNA]</scope>
    <source>
        <strain evidence="6 7">DS-123</strain>
    </source>
</reference>
<organism evidence="6 7">
    <name type="scientific">Dokdonella koreensis DS-123</name>
    <dbReference type="NCBI Taxonomy" id="1300342"/>
    <lineage>
        <taxon>Bacteria</taxon>
        <taxon>Pseudomonadati</taxon>
        <taxon>Pseudomonadota</taxon>
        <taxon>Gammaproteobacteria</taxon>
        <taxon>Lysobacterales</taxon>
        <taxon>Rhodanobacteraceae</taxon>
        <taxon>Dokdonella</taxon>
    </lineage>
</organism>
<evidence type="ECO:0000256" key="2">
    <source>
        <dbReference type="SAM" id="Coils"/>
    </source>
</evidence>
<keyword evidence="2" id="KW-0175">Coiled coil</keyword>
<evidence type="ECO:0000256" key="1">
    <source>
        <dbReference type="ARBA" id="ARBA00009477"/>
    </source>
</evidence>
<evidence type="ECO:0000259" key="5">
    <source>
        <dbReference type="Pfam" id="PF25973"/>
    </source>
</evidence>
<dbReference type="AlphaFoldDB" id="A0A167H4J3"/>
<feature type="compositionally biased region" description="Pro residues" evidence="3">
    <location>
        <begin position="382"/>
        <end position="395"/>
    </location>
</feature>
<dbReference type="KEGG" id="dko:I596_2889"/>
<feature type="signal peptide" evidence="4">
    <location>
        <begin position="1"/>
        <end position="24"/>
    </location>
</feature>
<dbReference type="PANTHER" id="PTHR30469">
    <property type="entry name" value="MULTIDRUG RESISTANCE PROTEIN MDTA"/>
    <property type="match status" value="1"/>
</dbReference>
<dbReference type="Gene3D" id="2.40.50.100">
    <property type="match status" value="1"/>
</dbReference>
<dbReference type="PANTHER" id="PTHR30469:SF15">
    <property type="entry name" value="HLYD FAMILY OF SECRETION PROTEINS"/>
    <property type="match status" value="1"/>
</dbReference>
<dbReference type="SUPFAM" id="SSF111369">
    <property type="entry name" value="HlyD-like secretion proteins"/>
    <property type="match status" value="1"/>
</dbReference>
<dbReference type="Proteomes" id="UP000076830">
    <property type="component" value="Chromosome"/>
</dbReference>
<dbReference type="Gene3D" id="2.40.30.170">
    <property type="match status" value="1"/>
</dbReference>
<protein>
    <submittedName>
        <fullName evidence="6">Secretion protein HlyD</fullName>
    </submittedName>
</protein>
<dbReference type="EMBL" id="CP015249">
    <property type="protein sequence ID" value="ANB18882.1"/>
    <property type="molecule type" value="Genomic_DNA"/>
</dbReference>
<accession>A0A167H4J3</accession>
<evidence type="ECO:0000313" key="7">
    <source>
        <dbReference type="Proteomes" id="UP000076830"/>
    </source>
</evidence>
<gene>
    <name evidence="6" type="ORF">I596_2889</name>
</gene>
<keyword evidence="7" id="KW-1185">Reference proteome</keyword>
<evidence type="ECO:0000256" key="3">
    <source>
        <dbReference type="SAM" id="MobiDB-lite"/>
    </source>
</evidence>
<comment type="similarity">
    <text evidence="1">Belongs to the membrane fusion protein (MFP) (TC 8.A.1) family.</text>
</comment>
<dbReference type="Pfam" id="PF25973">
    <property type="entry name" value="BSH_CzcB"/>
    <property type="match status" value="1"/>
</dbReference>
<dbReference type="STRING" id="1300342.I596_2889"/>
<evidence type="ECO:0000256" key="4">
    <source>
        <dbReference type="SAM" id="SignalP"/>
    </source>
</evidence>
<dbReference type="InterPro" id="IPR006143">
    <property type="entry name" value="RND_pump_MFP"/>
</dbReference>
<keyword evidence="4" id="KW-0732">Signal</keyword>
<dbReference type="PATRIC" id="fig|1300342.3.peg.2816"/>
<feature type="coiled-coil region" evidence="2">
    <location>
        <begin position="98"/>
        <end position="125"/>
    </location>
</feature>
<dbReference type="Gene3D" id="1.10.287.470">
    <property type="entry name" value="Helix hairpin bin"/>
    <property type="match status" value="1"/>
</dbReference>
<dbReference type="GO" id="GO:1990281">
    <property type="term" value="C:efflux pump complex"/>
    <property type="evidence" value="ECO:0007669"/>
    <property type="project" value="TreeGrafter"/>
</dbReference>
<feature type="region of interest" description="Disordered" evidence="3">
    <location>
        <begin position="366"/>
        <end position="395"/>
    </location>
</feature>
<name>A0A167H4J3_9GAMM</name>
<dbReference type="GO" id="GO:0015562">
    <property type="term" value="F:efflux transmembrane transporter activity"/>
    <property type="evidence" value="ECO:0007669"/>
    <property type="project" value="TreeGrafter"/>
</dbReference>
<proteinExistence type="inferred from homology"/>
<dbReference type="InterPro" id="IPR058647">
    <property type="entry name" value="BSH_CzcB-like"/>
</dbReference>
<feature type="chain" id="PRO_5007887388" evidence="4">
    <location>
        <begin position="25"/>
        <end position="395"/>
    </location>
</feature>